<dbReference type="AlphaFoldDB" id="A0AAP4FAA7"/>
<evidence type="ECO:0000256" key="2">
    <source>
        <dbReference type="SAM" id="Phobius"/>
    </source>
</evidence>
<evidence type="ECO:0000313" key="4">
    <source>
        <dbReference type="Proteomes" id="UP001230317"/>
    </source>
</evidence>
<keyword evidence="2" id="KW-1133">Transmembrane helix</keyword>
<organism evidence="3 4">
    <name type="scientific">Corynebacterium accolens</name>
    <dbReference type="NCBI Taxonomy" id="38284"/>
    <lineage>
        <taxon>Bacteria</taxon>
        <taxon>Bacillati</taxon>
        <taxon>Actinomycetota</taxon>
        <taxon>Actinomycetes</taxon>
        <taxon>Mycobacteriales</taxon>
        <taxon>Corynebacteriaceae</taxon>
        <taxon>Corynebacterium</taxon>
    </lineage>
</organism>
<feature type="compositionally biased region" description="Polar residues" evidence="1">
    <location>
        <begin position="103"/>
        <end position="143"/>
    </location>
</feature>
<evidence type="ECO:0000256" key="1">
    <source>
        <dbReference type="SAM" id="MobiDB-lite"/>
    </source>
</evidence>
<dbReference type="Proteomes" id="UP001230317">
    <property type="component" value="Unassembled WGS sequence"/>
</dbReference>
<reference evidence="3" key="1">
    <citation type="submission" date="2023-05" db="EMBL/GenBank/DDBJ databases">
        <title>Metabolic capabilities are highly conserved among human nasal-associated Corynebacterium species in pangenomic analyses.</title>
        <authorList>
            <person name="Tran T.H."/>
            <person name="Roberts A.Q."/>
            <person name="Escapa I.F."/>
            <person name="Gao W."/>
            <person name="Conlan S."/>
            <person name="Kong H."/>
            <person name="Segre J.A."/>
            <person name="Kelly M.S."/>
            <person name="Lemon K.P."/>
        </authorList>
    </citation>
    <scope>NUCLEOTIDE SEQUENCE</scope>
    <source>
        <strain evidence="3">KPL2618</strain>
    </source>
</reference>
<accession>A0AAP4FAA7</accession>
<dbReference type="EMBL" id="JASNVU010000011">
    <property type="protein sequence ID" value="MDK4335555.1"/>
    <property type="molecule type" value="Genomic_DNA"/>
</dbReference>
<keyword evidence="2" id="KW-0472">Membrane</keyword>
<protein>
    <submittedName>
        <fullName evidence="3">DUF4282 domain-containing protein</fullName>
    </submittedName>
</protein>
<proteinExistence type="predicted"/>
<feature type="compositionally biased region" description="Basic and acidic residues" evidence="1">
    <location>
        <begin position="23"/>
        <end position="32"/>
    </location>
</feature>
<feature type="transmembrane region" description="Helical" evidence="2">
    <location>
        <begin position="197"/>
        <end position="218"/>
    </location>
</feature>
<feature type="compositionally biased region" description="Pro residues" evidence="1">
    <location>
        <begin position="89"/>
        <end position="100"/>
    </location>
</feature>
<feature type="compositionally biased region" description="Low complexity" evidence="1">
    <location>
        <begin position="54"/>
        <end position="75"/>
    </location>
</feature>
<feature type="region of interest" description="Disordered" evidence="1">
    <location>
        <begin position="1"/>
        <end position="143"/>
    </location>
</feature>
<dbReference type="RefSeq" id="WP_005281597.1">
    <property type="nucleotide sequence ID" value="NZ_CP100375.1"/>
</dbReference>
<name>A0AAP4FAA7_9CORY</name>
<gene>
    <name evidence="3" type="ORF">QPX58_09050</name>
</gene>
<dbReference type="Pfam" id="PF14110">
    <property type="entry name" value="DUF4282"/>
    <property type="match status" value="1"/>
</dbReference>
<comment type="caution">
    <text evidence="3">The sequence shown here is derived from an EMBL/GenBank/DDBJ whole genome shotgun (WGS) entry which is preliminary data.</text>
</comment>
<feature type="transmembrane region" description="Helical" evidence="2">
    <location>
        <begin position="168"/>
        <end position="191"/>
    </location>
</feature>
<sequence>MADHSDNTTNDNEEFSKGFVARDFSEGPRNDTTEDFGAFADNDARAFGSHGTPQAGQEQGSQSSQEQHPQSGQEQAAYQHPEYSQQPGPAQPGPAQPPHSYPEQGNSWQGQQAWNAPNGQQPGFTAYPNNSGQFPPQAPRTKTPTDGFFSGLLDFSFDKFITVGYASAIYVIGMIILGCTWLLGLLLGFVFFGPFGIITAILVTLICFGELIGLRLFLEFAVANIRTTQYTREILHRLN</sequence>
<dbReference type="InterPro" id="IPR025557">
    <property type="entry name" value="DUF4282"/>
</dbReference>
<evidence type="ECO:0000313" key="3">
    <source>
        <dbReference type="EMBL" id="MDK4335555.1"/>
    </source>
</evidence>
<keyword evidence="2" id="KW-0812">Transmembrane</keyword>